<keyword evidence="3" id="KW-1185">Reference proteome</keyword>
<dbReference type="Proteomes" id="UP000076532">
    <property type="component" value="Unassembled WGS sequence"/>
</dbReference>
<keyword evidence="1" id="KW-0812">Transmembrane</keyword>
<gene>
    <name evidence="2" type="ORF">FIBSPDRAFT_826226</name>
</gene>
<feature type="transmembrane region" description="Helical" evidence="1">
    <location>
        <begin position="262"/>
        <end position="284"/>
    </location>
</feature>
<reference evidence="2 3" key="1">
    <citation type="journal article" date="2016" name="Mol. Biol. Evol.">
        <title>Comparative Genomics of Early-Diverging Mushroom-Forming Fungi Provides Insights into the Origins of Lignocellulose Decay Capabilities.</title>
        <authorList>
            <person name="Nagy L.G."/>
            <person name="Riley R."/>
            <person name="Tritt A."/>
            <person name="Adam C."/>
            <person name="Daum C."/>
            <person name="Floudas D."/>
            <person name="Sun H."/>
            <person name="Yadav J.S."/>
            <person name="Pangilinan J."/>
            <person name="Larsson K.H."/>
            <person name="Matsuura K."/>
            <person name="Barry K."/>
            <person name="Labutti K."/>
            <person name="Kuo R."/>
            <person name="Ohm R.A."/>
            <person name="Bhattacharya S.S."/>
            <person name="Shirouzu T."/>
            <person name="Yoshinaga Y."/>
            <person name="Martin F.M."/>
            <person name="Grigoriev I.V."/>
            <person name="Hibbett D.S."/>
        </authorList>
    </citation>
    <scope>NUCLEOTIDE SEQUENCE [LARGE SCALE GENOMIC DNA]</scope>
    <source>
        <strain evidence="2 3">CBS 109695</strain>
    </source>
</reference>
<keyword evidence="1" id="KW-0472">Membrane</keyword>
<sequence>MGTLLTLSYSASSLSLIPTLSLQSNSGLTSTYYSACVFGVPVTILGTTILLQATIAAYSIFGVKVLTWSSSPFDTTMALLRNGLITRRTGRSMHTVVDKDDALPPTRRQQPTAWQSHPVVWKVIIGLWLLCFACIVWGGWVYAAWLIVPSDGTTSNGDTYATALGPWSLFPINGALTFGLHCAELNVNIIRDEWQWRRATTSSGMEMSRNPLVSVLGSWPNALLLAAKPTLHWLFGIAMNARGTADPEQPSLLTIKIVNRPIQIWNLAVALIIVATFMTFLAFYRPRGLQPATFGHIQTLADVIDVWEPRIWWGYKVTNGSTGHAGTSDWPLPPMDFGPAGIV</sequence>
<organism evidence="2 3">
    <name type="scientific">Athelia psychrophila</name>
    <dbReference type="NCBI Taxonomy" id="1759441"/>
    <lineage>
        <taxon>Eukaryota</taxon>
        <taxon>Fungi</taxon>
        <taxon>Dikarya</taxon>
        <taxon>Basidiomycota</taxon>
        <taxon>Agaricomycotina</taxon>
        <taxon>Agaricomycetes</taxon>
        <taxon>Agaricomycetidae</taxon>
        <taxon>Atheliales</taxon>
        <taxon>Atheliaceae</taxon>
        <taxon>Athelia</taxon>
    </lineage>
</organism>
<protein>
    <submittedName>
        <fullName evidence="2">Uncharacterized protein</fullName>
    </submittedName>
</protein>
<name>A0A166JPP0_9AGAM</name>
<accession>A0A166JPP0</accession>
<evidence type="ECO:0000256" key="1">
    <source>
        <dbReference type="SAM" id="Phobius"/>
    </source>
</evidence>
<proteinExistence type="predicted"/>
<dbReference type="EMBL" id="KV417550">
    <property type="protein sequence ID" value="KZP21082.1"/>
    <property type="molecule type" value="Genomic_DNA"/>
</dbReference>
<dbReference type="AlphaFoldDB" id="A0A166JPP0"/>
<dbReference type="STRING" id="436010.A0A166JPP0"/>
<evidence type="ECO:0000313" key="2">
    <source>
        <dbReference type="EMBL" id="KZP21082.1"/>
    </source>
</evidence>
<feature type="transmembrane region" description="Helical" evidence="1">
    <location>
        <begin position="123"/>
        <end position="148"/>
    </location>
</feature>
<feature type="transmembrane region" description="Helical" evidence="1">
    <location>
        <begin position="32"/>
        <end position="61"/>
    </location>
</feature>
<evidence type="ECO:0000313" key="3">
    <source>
        <dbReference type="Proteomes" id="UP000076532"/>
    </source>
</evidence>
<dbReference type="OrthoDB" id="2688021at2759"/>
<keyword evidence="1" id="KW-1133">Transmembrane helix</keyword>